<dbReference type="PANTHER" id="PTHR41244:SF1">
    <property type="entry name" value="GLYCOSYLTRANSFERASE"/>
    <property type="match status" value="1"/>
</dbReference>
<proteinExistence type="predicted"/>
<dbReference type="InterPro" id="IPR001173">
    <property type="entry name" value="Glyco_trans_2-like"/>
</dbReference>
<dbReference type="PANTHER" id="PTHR41244">
    <property type="entry name" value="RHAMNAN SYNTHESIS F"/>
    <property type="match status" value="1"/>
</dbReference>
<feature type="domain" description="Glycosyltransferase 2-like" evidence="2">
    <location>
        <begin position="958"/>
        <end position="1114"/>
    </location>
</feature>
<dbReference type="SUPFAM" id="SSF53448">
    <property type="entry name" value="Nucleotide-diphospho-sugar transferases"/>
    <property type="match status" value="1"/>
</dbReference>
<dbReference type="Pfam" id="PF14307">
    <property type="entry name" value="Glyco_tran_WbsX"/>
    <property type="match status" value="1"/>
</dbReference>
<dbReference type="CDD" id="cd11579">
    <property type="entry name" value="Glyco_tran_WbsX"/>
    <property type="match status" value="1"/>
</dbReference>
<sequence>MARMRGWVEKIENGVIEGWIIGDDQAVPVEIALLVDNQKVSEGVASLFREDLIGGASQTGLAGFSLSFGVDQLSSKQCVVRVVEKNSGWEVPPGPIEFDPRKDNSDPQIEGAIDFLTPWGVSGWARCAHIGAEAARIEVILNGVVICEGLARAPRPDLQFHAASANCGFSLRFEKLLPTDVALTIRAVSSTTTKILYNGKPENVEGYVDSVEKWGASGWAWSPRNASAPLKVEARVAERVVATAVANQYRDDIRQSGRGAGYSGFTLKFDPPLSSGDAPEFFATWNTETVRLAAADLTGPVIATPTQKVETETRSTLSLDIEGSVDVVTCWLASGWVWRPSAPDQALEVEAILSGKVIGQTVADQPRPDLAEHGKGTGRYGFVLSFSSPLQDETPPVFRVVGPEGAVVIANTNKVQLSHDRPVEESPGEEAQPDTPTLLPVVEGHVDHMTRREAVGWAWFPSAPEQTAQVEVILDGKVIGRALADQPRPDLAQHGKGTGLYGFDIKFDEAVTGAETPEFRALPSLGRLLINEKSLPPVSPNDLIKRSTGSFSALYDEHAGFTTKGPLFEEFDDTILAGVSEGESDKPKPMLIAFYLPQFHAIEENDLFWGKGFTEWRQLPKGVPRFPGHYQPRIPRDLGFYNLENVEDLRKQVAMAKAGGVSGFAYYYYWFNRKRVLERPLELLLQSDVDMPFMLIWANENWTRTWDGSESQVLLGQNYRAEDEDALIDDFARHLRDHRYIRLNNRPLLVIYNPKNVPDSAVTIKRWREKLTARLDVEPLLFMAQTFGETDPSIHGLDGALEFPPHKLSNHLPGRPTPDAYSAEFAGRVIAYDDFAKASLEEDEPEDYPLIKTIVPSWDNDCRRPNRGLTLEGIAPKKYEKWLTELVNRAIDTPIHGTPIVAINAWNEWAESAYLEPDVHYGAAFLNATARAYVSAVNARARRAPQEEVGFGARPRVSVIFPNYNHSRFLPERLGSVLDQTLQPDEIIFLDDCSSDDSVEVARKILGRSPIPHQIVVNEKNSGGVFRQWLKGLSLAKYDLIWVAETDDSADRRFLSNILPAFARDDVMAAFGRITCIDPDGAPRKDLDGYFDAMENFSWGVSCVVPAFKAFSHDFAIRNVIPNASGLVFRKPSLTEEEQERLLQYRFAGDWYFYALVVRGGAIAYSRRARSFFRVNPSSASRSSFFTDRHLAEHMMVVDDLRSLYAIDDAAVAAHSDMLAQYLPERDAEDVRQGFLERAREAAKSPLRVCIGANGFTVGGGEILPIDLANALKARGLHVTYLVVERPADERGNSVRRRLRADIPVVYWDDVCDDFNGFISAHGIQLINSHNVSLDFRLYCRHVDLKIPYLASLHGGFETVQDLMSEDFLAFLGRTVSKWLYLSEKNLNFLPQALRDPVKLVYSFNAVAPFDGEWVDRKAFRAQHAIAEDAFVFVICSRAIESKGWRTAIEIVEGLGKCVDRPTHLVLIGDGPIAAELKAEYEEAPFVTFLGQIDRPIRYFPCFDMGLFPSIFEGETFPLFLLECFQTGLPVAATDIGEIPRMVQEKESEAGGIVIDRLGNRDLLAKAFVEAIQQMFSSAVAYETFIRGALAASERFSVNALGDLYVTTFRSTAHAEQGIQADE</sequence>
<dbReference type="Gene3D" id="3.90.550.10">
    <property type="entry name" value="Spore Coat Polysaccharide Biosynthesis Protein SpsA, Chain A"/>
    <property type="match status" value="1"/>
</dbReference>
<accession>A0A2S6N9U8</accession>
<evidence type="ECO:0000313" key="3">
    <source>
        <dbReference type="EMBL" id="PPQ31390.1"/>
    </source>
</evidence>
<dbReference type="EMBL" id="NHSJ01000057">
    <property type="protein sequence ID" value="PPQ31390.1"/>
    <property type="molecule type" value="Genomic_DNA"/>
</dbReference>
<dbReference type="SUPFAM" id="SSF53756">
    <property type="entry name" value="UDP-Glycosyltransferase/glycogen phosphorylase"/>
    <property type="match status" value="1"/>
</dbReference>
<evidence type="ECO:0000259" key="2">
    <source>
        <dbReference type="Pfam" id="PF00535"/>
    </source>
</evidence>
<dbReference type="Pfam" id="PF00535">
    <property type="entry name" value="Glycos_transf_2"/>
    <property type="match status" value="1"/>
</dbReference>
<protein>
    <recommendedName>
        <fullName evidence="2">Glycosyltransferase 2-like domain-containing protein</fullName>
    </recommendedName>
</protein>
<reference evidence="3 4" key="1">
    <citation type="journal article" date="2018" name="Arch. Microbiol.">
        <title>New insights into the metabolic potential of the phototrophic purple bacterium Rhodopila globiformis DSM 161(T) from its draft genome sequence and evidence for a vanadium-dependent nitrogenase.</title>
        <authorList>
            <person name="Imhoff J.F."/>
            <person name="Rahn T."/>
            <person name="Kunzel S."/>
            <person name="Neulinger S.C."/>
        </authorList>
    </citation>
    <scope>NUCLEOTIDE SEQUENCE [LARGE SCALE GENOMIC DNA]</scope>
    <source>
        <strain evidence="3 4">DSM 16996</strain>
    </source>
</reference>
<dbReference type="Gene3D" id="3.40.50.2000">
    <property type="entry name" value="Glycogen Phosphorylase B"/>
    <property type="match status" value="2"/>
</dbReference>
<organism evidence="3 4">
    <name type="scientific">Rhodoblastus sphagnicola</name>
    <dbReference type="NCBI Taxonomy" id="333368"/>
    <lineage>
        <taxon>Bacteria</taxon>
        <taxon>Pseudomonadati</taxon>
        <taxon>Pseudomonadota</taxon>
        <taxon>Alphaproteobacteria</taxon>
        <taxon>Hyphomicrobiales</taxon>
        <taxon>Rhodoblastaceae</taxon>
        <taxon>Rhodoblastus</taxon>
    </lineage>
</organism>
<evidence type="ECO:0000256" key="1">
    <source>
        <dbReference type="SAM" id="MobiDB-lite"/>
    </source>
</evidence>
<dbReference type="CDD" id="cd03801">
    <property type="entry name" value="GT4_PimA-like"/>
    <property type="match status" value="1"/>
</dbReference>
<comment type="caution">
    <text evidence="3">The sequence shown here is derived from an EMBL/GenBank/DDBJ whole genome shotgun (WGS) entry which is preliminary data.</text>
</comment>
<dbReference type="InterPro" id="IPR032719">
    <property type="entry name" value="WbsX"/>
</dbReference>
<dbReference type="InterPro" id="IPR029044">
    <property type="entry name" value="Nucleotide-diphossugar_trans"/>
</dbReference>
<dbReference type="Proteomes" id="UP000239089">
    <property type="component" value="Unassembled WGS sequence"/>
</dbReference>
<gene>
    <name evidence="3" type="ORF">CCR94_08755</name>
</gene>
<dbReference type="CDD" id="cd00761">
    <property type="entry name" value="Glyco_tranf_GTA_type"/>
    <property type="match status" value="1"/>
</dbReference>
<dbReference type="Gene3D" id="3.20.20.80">
    <property type="entry name" value="Glycosidases"/>
    <property type="match status" value="1"/>
</dbReference>
<dbReference type="Pfam" id="PF13692">
    <property type="entry name" value="Glyco_trans_1_4"/>
    <property type="match status" value="1"/>
</dbReference>
<name>A0A2S6N9U8_9HYPH</name>
<feature type="region of interest" description="Disordered" evidence="1">
    <location>
        <begin position="418"/>
        <end position="437"/>
    </location>
</feature>
<evidence type="ECO:0000313" key="4">
    <source>
        <dbReference type="Proteomes" id="UP000239089"/>
    </source>
</evidence>
<keyword evidence="4" id="KW-1185">Reference proteome</keyword>